<evidence type="ECO:0000313" key="8">
    <source>
        <dbReference type="EMBL" id="KAK1850015.1"/>
    </source>
</evidence>
<dbReference type="SUPFAM" id="SSF57701">
    <property type="entry name" value="Zn2/Cys6 DNA-binding domain"/>
    <property type="match status" value="2"/>
</dbReference>
<dbReference type="GO" id="GO:0000981">
    <property type="term" value="F:DNA-binding transcription factor activity, RNA polymerase II-specific"/>
    <property type="evidence" value="ECO:0007669"/>
    <property type="project" value="InterPro"/>
</dbReference>
<name>A0AAD9ANT5_9PEZI</name>
<comment type="subcellular location">
    <subcellularLocation>
        <location evidence="1">Nucleus</location>
    </subcellularLocation>
</comment>
<feature type="compositionally biased region" description="Polar residues" evidence="6">
    <location>
        <begin position="647"/>
        <end position="656"/>
    </location>
</feature>
<dbReference type="InterPro" id="IPR050815">
    <property type="entry name" value="TF_fung"/>
</dbReference>
<keyword evidence="2" id="KW-0479">Metal-binding</keyword>
<dbReference type="CDD" id="cd12148">
    <property type="entry name" value="fungal_TF_MHR"/>
    <property type="match status" value="1"/>
</dbReference>
<accession>A0AAD9ANT5</accession>
<dbReference type="AlphaFoldDB" id="A0AAD9ANT5"/>
<dbReference type="GO" id="GO:0008270">
    <property type="term" value="F:zinc ion binding"/>
    <property type="evidence" value="ECO:0007669"/>
    <property type="project" value="InterPro"/>
</dbReference>
<protein>
    <recommendedName>
        <fullName evidence="7">Zn(2)-C6 fungal-type domain-containing protein</fullName>
    </recommendedName>
</protein>
<evidence type="ECO:0000256" key="6">
    <source>
        <dbReference type="SAM" id="MobiDB-lite"/>
    </source>
</evidence>
<dbReference type="InterPro" id="IPR007219">
    <property type="entry name" value="XnlR_reg_dom"/>
</dbReference>
<evidence type="ECO:0000313" key="9">
    <source>
        <dbReference type="Proteomes" id="UP001243330"/>
    </source>
</evidence>
<dbReference type="EMBL" id="JAQOWY010000129">
    <property type="protein sequence ID" value="KAK1850015.1"/>
    <property type="molecule type" value="Genomic_DNA"/>
</dbReference>
<dbReference type="GO" id="GO:0006351">
    <property type="term" value="P:DNA-templated transcription"/>
    <property type="evidence" value="ECO:0007669"/>
    <property type="project" value="InterPro"/>
</dbReference>
<feature type="region of interest" description="Disordered" evidence="6">
    <location>
        <begin position="636"/>
        <end position="656"/>
    </location>
</feature>
<dbReference type="GO" id="GO:0003677">
    <property type="term" value="F:DNA binding"/>
    <property type="evidence" value="ECO:0007669"/>
    <property type="project" value="InterPro"/>
</dbReference>
<dbReference type="PROSITE" id="PS00463">
    <property type="entry name" value="ZN2_CY6_FUNGAL_1"/>
    <property type="match status" value="1"/>
</dbReference>
<feature type="domain" description="Zn(2)-C6 fungal-type" evidence="7">
    <location>
        <begin position="9"/>
        <end position="39"/>
    </location>
</feature>
<evidence type="ECO:0000259" key="7">
    <source>
        <dbReference type="PROSITE" id="PS50048"/>
    </source>
</evidence>
<dbReference type="Proteomes" id="UP001243330">
    <property type="component" value="Unassembled WGS sequence"/>
</dbReference>
<dbReference type="PRINTS" id="PR00755">
    <property type="entry name" value="AFLATOXINBRP"/>
</dbReference>
<evidence type="ECO:0000256" key="1">
    <source>
        <dbReference type="ARBA" id="ARBA00004123"/>
    </source>
</evidence>
<gene>
    <name evidence="8" type="ORF">CCHR01_07339</name>
</gene>
<dbReference type="Pfam" id="PF00172">
    <property type="entry name" value="Zn_clus"/>
    <property type="match status" value="2"/>
</dbReference>
<reference evidence="8" key="1">
    <citation type="submission" date="2023-01" db="EMBL/GenBank/DDBJ databases">
        <title>Colletotrichum chrysophilum M932 genome sequence.</title>
        <authorList>
            <person name="Baroncelli R."/>
        </authorList>
    </citation>
    <scope>NUCLEOTIDE SEQUENCE</scope>
    <source>
        <strain evidence="8">M932</strain>
    </source>
</reference>
<keyword evidence="9" id="KW-1185">Reference proteome</keyword>
<sequence>MPAPRSRTTCYQCRTRKVRCQGWPNGCTACKRLGYRCSFEATSLASDPTPTQLERRRGERACNECRAQKIKCSGESPTCAGCRRRGRDCEYPEAKRRRSQNQTKQSLGTVAVHDDSEKADGSNVSDSTVSLSAAESSLVNLEQPRRNYHSDPRAQALPPTDTQIQLVDDFFNHLYPLPLYSFLHERSIRQRCQEGSLDESLILSICAISATRLHRAAVHPDSTSVWVQRAENLVWSHLEHPTIFRTQALLLICQYHIETGGFQKAFMLSSIVSRAASALRLQYERTDIHPLAQEIRRRLMWCLILLDGHFSNGLPECELCPFENVYLKFPCSEEELTLLHNPETNEDSPSLSLGSDPECGLLSTIIRAATIRRDVSRLKRQMWLSGTPLPQLEALAKSFSHGLQALKVEPYCKATLRKHSTSRWLLRYVVSHLSSHQGHCDLHRLFLSGYSEAASDVVLSAVSQKFMATAATECFQHATSILEILHDFSELRLDIRVPDVDIAICSYHATRILLFLGKSNLNPYNSGLDPDTALNKANSTFNVIHSLFKGSTIARFIIDDLECAIAAYQPSTPGNDHIPPLDSGKTSPHRPKFAIMAKKHQNLAVHSILRQARFVDDSSAAVSSWNEATKQTQHAMAHRSRSVEVPVSNTTSSQSLSLAEASTADLISGATEWNEDAPMVENLVEASDTRFWGDWNETWGLDEWPMEADEHYF</sequence>
<dbReference type="Pfam" id="PF04082">
    <property type="entry name" value="Fungal_trans"/>
    <property type="match status" value="1"/>
</dbReference>
<evidence type="ECO:0000256" key="2">
    <source>
        <dbReference type="ARBA" id="ARBA00022723"/>
    </source>
</evidence>
<dbReference type="PROSITE" id="PS50048">
    <property type="entry name" value="ZN2_CY6_FUNGAL_2"/>
    <property type="match status" value="2"/>
</dbReference>
<feature type="region of interest" description="Disordered" evidence="6">
    <location>
        <begin position="93"/>
        <end position="129"/>
    </location>
</feature>
<dbReference type="PANTHER" id="PTHR47338">
    <property type="entry name" value="ZN(II)2CYS6 TRANSCRIPTION FACTOR (EUROFUNG)-RELATED"/>
    <property type="match status" value="1"/>
</dbReference>
<keyword evidence="3" id="KW-0805">Transcription regulation</keyword>
<dbReference type="InterPro" id="IPR036864">
    <property type="entry name" value="Zn2-C6_fun-type_DNA-bd_sf"/>
</dbReference>
<evidence type="ECO:0000256" key="5">
    <source>
        <dbReference type="ARBA" id="ARBA00023242"/>
    </source>
</evidence>
<keyword evidence="4" id="KW-0804">Transcription</keyword>
<comment type="caution">
    <text evidence="8">The sequence shown here is derived from an EMBL/GenBank/DDBJ whole genome shotgun (WGS) entry which is preliminary data.</text>
</comment>
<dbReference type="InterPro" id="IPR001138">
    <property type="entry name" value="Zn2Cys6_DnaBD"/>
</dbReference>
<organism evidence="8 9">
    <name type="scientific">Colletotrichum chrysophilum</name>
    <dbReference type="NCBI Taxonomy" id="1836956"/>
    <lineage>
        <taxon>Eukaryota</taxon>
        <taxon>Fungi</taxon>
        <taxon>Dikarya</taxon>
        <taxon>Ascomycota</taxon>
        <taxon>Pezizomycotina</taxon>
        <taxon>Sordariomycetes</taxon>
        <taxon>Hypocreomycetidae</taxon>
        <taxon>Glomerellales</taxon>
        <taxon>Glomerellaceae</taxon>
        <taxon>Colletotrichum</taxon>
        <taxon>Colletotrichum gloeosporioides species complex</taxon>
    </lineage>
</organism>
<dbReference type="SMART" id="SM00066">
    <property type="entry name" value="GAL4"/>
    <property type="match status" value="2"/>
</dbReference>
<dbReference type="PANTHER" id="PTHR47338:SF7">
    <property type="entry name" value="ZN(II)2CYS6 TRANSCRIPTION FACTOR (EUROFUNG)"/>
    <property type="match status" value="1"/>
</dbReference>
<evidence type="ECO:0000256" key="3">
    <source>
        <dbReference type="ARBA" id="ARBA00023015"/>
    </source>
</evidence>
<feature type="domain" description="Zn(2)-C6 fungal-type" evidence="7">
    <location>
        <begin position="61"/>
        <end position="91"/>
    </location>
</feature>
<dbReference type="GO" id="GO:0005634">
    <property type="term" value="C:nucleus"/>
    <property type="evidence" value="ECO:0007669"/>
    <property type="project" value="UniProtKB-SubCell"/>
</dbReference>
<dbReference type="CDD" id="cd00067">
    <property type="entry name" value="GAL4"/>
    <property type="match status" value="2"/>
</dbReference>
<evidence type="ECO:0000256" key="4">
    <source>
        <dbReference type="ARBA" id="ARBA00023163"/>
    </source>
</evidence>
<dbReference type="Gene3D" id="4.10.240.10">
    <property type="entry name" value="Zn(2)-C6 fungal-type DNA-binding domain"/>
    <property type="match status" value="2"/>
</dbReference>
<keyword evidence="5" id="KW-0539">Nucleus</keyword>
<proteinExistence type="predicted"/>